<evidence type="ECO:0000313" key="2">
    <source>
        <dbReference type="EMBL" id="RIX28524.1"/>
    </source>
</evidence>
<evidence type="ECO:0000256" key="1">
    <source>
        <dbReference type="SAM" id="Phobius"/>
    </source>
</evidence>
<protein>
    <submittedName>
        <fullName evidence="2">Uncharacterized protein</fullName>
    </submittedName>
</protein>
<keyword evidence="1" id="KW-1133">Transmembrane helix</keyword>
<dbReference type="AlphaFoldDB" id="A0A3A1U6G4"/>
<name>A0A3A1U6G4_9MICO</name>
<evidence type="ECO:0000313" key="3">
    <source>
        <dbReference type="Proteomes" id="UP000265742"/>
    </source>
</evidence>
<comment type="caution">
    <text evidence="2">The sequence shown here is derived from an EMBL/GenBank/DDBJ whole genome shotgun (WGS) entry which is preliminary data.</text>
</comment>
<dbReference type="Proteomes" id="UP000265742">
    <property type="component" value="Unassembled WGS sequence"/>
</dbReference>
<sequence length="224" mass="22768">MRLPRIRQRYRAPVPVEPQDQPDALEAARRALYRPGAGAEEVAAFQRMRTGAPAGGAHPGMDAGARPRTVPRHPLPLLGGLGLVVLLATGALTAVLARQAPPATQPSATARPLATAAAAAVPSATATAPTGSALPPDWKGARVVAAAGPARGSQYLPTGVPAEAFLLLVDCPTGDGTWRAAWDGLVTLSAPCGRPSAVPLTPTGGTLRVSVDGLEPFSVSLLAR</sequence>
<gene>
    <name evidence="2" type="ORF">D1781_13975</name>
</gene>
<keyword evidence="1" id="KW-0472">Membrane</keyword>
<organism evidence="2 3">
    <name type="scientific">Amnibacterium setariae</name>
    <dbReference type="NCBI Taxonomy" id="2306585"/>
    <lineage>
        <taxon>Bacteria</taxon>
        <taxon>Bacillati</taxon>
        <taxon>Actinomycetota</taxon>
        <taxon>Actinomycetes</taxon>
        <taxon>Micrococcales</taxon>
        <taxon>Microbacteriaceae</taxon>
        <taxon>Amnibacterium</taxon>
    </lineage>
</organism>
<dbReference type="EMBL" id="QXTG01000002">
    <property type="protein sequence ID" value="RIX28524.1"/>
    <property type="molecule type" value="Genomic_DNA"/>
</dbReference>
<keyword evidence="3" id="KW-1185">Reference proteome</keyword>
<reference evidence="3" key="1">
    <citation type="submission" date="2018-09" db="EMBL/GenBank/DDBJ databases">
        <authorList>
            <person name="Kim I."/>
        </authorList>
    </citation>
    <scope>NUCLEOTIDE SEQUENCE [LARGE SCALE GENOMIC DNA]</scope>
    <source>
        <strain evidence="3">DD4a</strain>
    </source>
</reference>
<proteinExistence type="predicted"/>
<accession>A0A3A1U6G4</accession>
<keyword evidence="1" id="KW-0812">Transmembrane</keyword>
<feature type="transmembrane region" description="Helical" evidence="1">
    <location>
        <begin position="75"/>
        <end position="97"/>
    </location>
</feature>